<dbReference type="EMBL" id="CP163432">
    <property type="protein sequence ID" value="XDQ10267.1"/>
    <property type="molecule type" value="Genomic_DNA"/>
</dbReference>
<name>A0AB39MWS6_9ACTN</name>
<dbReference type="InterPro" id="IPR032557">
    <property type="entry name" value="DUF4935"/>
</dbReference>
<gene>
    <name evidence="2" type="ORF">AB5J55_11645</name>
</gene>
<dbReference type="AlphaFoldDB" id="A0AB39MWS6"/>
<dbReference type="RefSeq" id="WP_369270592.1">
    <property type="nucleotide sequence ID" value="NZ_CP163432.1"/>
</dbReference>
<accession>A0AB39MWS6</accession>
<organism evidence="2">
    <name type="scientific">Streptomyces sp. R11</name>
    <dbReference type="NCBI Taxonomy" id="3238625"/>
    <lineage>
        <taxon>Bacteria</taxon>
        <taxon>Bacillati</taxon>
        <taxon>Actinomycetota</taxon>
        <taxon>Actinomycetes</taxon>
        <taxon>Kitasatosporales</taxon>
        <taxon>Streptomycetaceae</taxon>
        <taxon>Streptomyces</taxon>
    </lineage>
</organism>
<reference evidence="2" key="1">
    <citation type="submission" date="2024-07" db="EMBL/GenBank/DDBJ databases">
        <authorList>
            <person name="Yu S.T."/>
        </authorList>
    </citation>
    <scope>NUCLEOTIDE SEQUENCE</scope>
    <source>
        <strain evidence="2">R11</strain>
    </source>
</reference>
<evidence type="ECO:0000259" key="1">
    <source>
        <dbReference type="Pfam" id="PF16289"/>
    </source>
</evidence>
<feature type="domain" description="DUF4935" evidence="1">
    <location>
        <begin position="2"/>
        <end position="167"/>
    </location>
</feature>
<dbReference type="Pfam" id="PF16289">
    <property type="entry name" value="PIN_12"/>
    <property type="match status" value="1"/>
</dbReference>
<sequence length="397" mass="44797">MIILDANILYKGPDTVTTDLLQTIRAAGAEKVGIPSVALEELVAQRVNPYRERYEAASAAWKKIAEDTPWPLPQELPRVDIDRYAHHWRQRFESVADNLAADADILNEALAREMNVLPPCKLVGADADNKGHKVGARDAAIWLTAVSYARAHPDETIYFVSANTHDFGNGAPYQHPMNEDLAGIEDRFVHLTNMNELVDRFTKRTVPDNEAVKAVLESPNTARLMGREAFRRMRSSRFRHTVLTPGRFECFDAEAADEGPAVARGWINEPRGWLEHIGEAKAHSIGDHVWSSVEARWTLVGIAELRRRGPRLIVCSWQTRILISTTKQDAEPSLLRSESPQHPSAEVLEKMNSLVSRMVRPESTRRFIEDERAAKIRQQIEWDAMADAMAEEDADRE</sequence>
<proteinExistence type="predicted"/>
<evidence type="ECO:0000313" key="2">
    <source>
        <dbReference type="EMBL" id="XDQ10267.1"/>
    </source>
</evidence>
<protein>
    <submittedName>
        <fullName evidence="2">PIN domain-containing protein</fullName>
    </submittedName>
</protein>